<reference evidence="2" key="1">
    <citation type="submission" date="2023-03" db="EMBL/GenBank/DDBJ databases">
        <title>Emydomyces testavorans Genome Sequence.</title>
        <authorList>
            <person name="Hoyer L."/>
        </authorList>
    </citation>
    <scope>NUCLEOTIDE SEQUENCE</scope>
    <source>
        <strain evidence="2">16-2883</strain>
    </source>
</reference>
<feature type="region of interest" description="Disordered" evidence="1">
    <location>
        <begin position="1"/>
        <end position="29"/>
    </location>
</feature>
<proteinExistence type="predicted"/>
<accession>A0AAF0DFM7</accession>
<sequence>MAHKRSRAVSKDSAVPSSRKRTRTDEVDFEISHKLDPTPSCPGVVKKRDDLPLSKLPSAAEVFSAFAKARADKALSDEEAFFDLISTYDIPLSLLSTVFAQKLPCSFSNVKYDQIAPYVHLSAELAGSDILQVEIFRSRIPDAMFREIVTDVDESFTQYGPLEDHDNEETRSRFIAALFNKIVCLFGSAVINKPEGILDSEVTKRGRIEHHFLALKSVSIVFIEVKRELATGKHRMDMKAQVLAGCSACDYANAKVGLWVPILAVLCDGYGFEFFVYDSADKSVYSSGMTAGIYPQMHNAEDYMIASIKRITEYLFDWFVIAYINGICAFGDRSSKRSQVKKRLSTEGWQNSLALAEKAHWMLREGAVAATPEQKKYEDAEQMAETGVELLKQSVAELPQGVVNRGNLRSCWKDNMCLEEAMPDAFCPL</sequence>
<dbReference type="AlphaFoldDB" id="A0AAF0DFM7"/>
<dbReference type="EMBL" id="CP120628">
    <property type="protein sequence ID" value="WEW57744.1"/>
    <property type="molecule type" value="Genomic_DNA"/>
</dbReference>
<evidence type="ECO:0000313" key="3">
    <source>
        <dbReference type="Proteomes" id="UP001219355"/>
    </source>
</evidence>
<protein>
    <submittedName>
        <fullName evidence="2">Uncharacterized protein</fullName>
    </submittedName>
</protein>
<organism evidence="2 3">
    <name type="scientific">Emydomyces testavorans</name>
    <dbReference type="NCBI Taxonomy" id="2070801"/>
    <lineage>
        <taxon>Eukaryota</taxon>
        <taxon>Fungi</taxon>
        <taxon>Dikarya</taxon>
        <taxon>Ascomycota</taxon>
        <taxon>Pezizomycotina</taxon>
        <taxon>Eurotiomycetes</taxon>
        <taxon>Eurotiomycetidae</taxon>
        <taxon>Onygenales</taxon>
        <taxon>Nannizziopsiaceae</taxon>
        <taxon>Emydomyces</taxon>
    </lineage>
</organism>
<evidence type="ECO:0000313" key="2">
    <source>
        <dbReference type="EMBL" id="WEW57744.1"/>
    </source>
</evidence>
<keyword evidence="3" id="KW-1185">Reference proteome</keyword>
<gene>
    <name evidence="2" type="ORF">PRK78_003211</name>
</gene>
<name>A0AAF0DFM7_9EURO</name>
<dbReference type="Proteomes" id="UP001219355">
    <property type="component" value="Chromosome 2"/>
</dbReference>
<evidence type="ECO:0000256" key="1">
    <source>
        <dbReference type="SAM" id="MobiDB-lite"/>
    </source>
</evidence>